<keyword evidence="1" id="KW-0472">Membrane</keyword>
<keyword evidence="1" id="KW-1133">Transmembrane helix</keyword>
<organism evidence="2 3">
    <name type="scientific">Lentisphaera araneosa HTCC2155</name>
    <dbReference type="NCBI Taxonomy" id="313628"/>
    <lineage>
        <taxon>Bacteria</taxon>
        <taxon>Pseudomonadati</taxon>
        <taxon>Lentisphaerota</taxon>
        <taxon>Lentisphaeria</taxon>
        <taxon>Lentisphaerales</taxon>
        <taxon>Lentisphaeraceae</taxon>
        <taxon>Lentisphaera</taxon>
    </lineage>
</organism>
<evidence type="ECO:0000313" key="2">
    <source>
        <dbReference type="EMBL" id="EDM27373.1"/>
    </source>
</evidence>
<gene>
    <name evidence="2" type="ORF">LNTAR_21705</name>
</gene>
<evidence type="ECO:0000256" key="1">
    <source>
        <dbReference type="SAM" id="Phobius"/>
    </source>
</evidence>
<evidence type="ECO:0000313" key="3">
    <source>
        <dbReference type="Proteomes" id="UP000004947"/>
    </source>
</evidence>
<proteinExistence type="predicted"/>
<dbReference type="Proteomes" id="UP000004947">
    <property type="component" value="Unassembled WGS sequence"/>
</dbReference>
<keyword evidence="1" id="KW-0812">Transmembrane</keyword>
<accession>A6DM75</accession>
<reference evidence="2 3" key="1">
    <citation type="journal article" date="2010" name="J. Bacteriol.">
        <title>Genome sequence of Lentisphaera araneosa HTCC2155T, the type species of the order Lentisphaerales in the phylum Lentisphaerae.</title>
        <authorList>
            <person name="Thrash J.C."/>
            <person name="Cho J.C."/>
            <person name="Vergin K.L."/>
            <person name="Morris R.M."/>
            <person name="Giovannoni S.J."/>
        </authorList>
    </citation>
    <scope>NUCLEOTIDE SEQUENCE [LARGE SCALE GENOMIC DNA]</scope>
    <source>
        <strain evidence="2 3">HTCC2155</strain>
    </source>
</reference>
<keyword evidence="3" id="KW-1185">Reference proteome</keyword>
<protein>
    <submittedName>
        <fullName evidence="2">Uncharacterized protein</fullName>
    </submittedName>
</protein>
<dbReference type="EMBL" id="ABCK01000010">
    <property type="protein sequence ID" value="EDM27373.1"/>
    <property type="molecule type" value="Genomic_DNA"/>
</dbReference>
<dbReference type="STRING" id="313628.LNTAR_21705"/>
<sequence>MLFLWSKVLEGEPLPDITIVGTKYGFILPILFSIITLISHFKFDDKKKDLIYEIITSLEILYLSVIGFTYFMPLTKITWSM</sequence>
<name>A6DM75_9BACT</name>
<comment type="caution">
    <text evidence="2">The sequence shown here is derived from an EMBL/GenBank/DDBJ whole genome shotgun (WGS) entry which is preliminary data.</text>
</comment>
<dbReference type="AlphaFoldDB" id="A6DM75"/>
<feature type="transmembrane region" description="Helical" evidence="1">
    <location>
        <begin position="20"/>
        <end position="38"/>
    </location>
</feature>
<feature type="transmembrane region" description="Helical" evidence="1">
    <location>
        <begin position="50"/>
        <end position="72"/>
    </location>
</feature>